<keyword evidence="2" id="KW-1185">Reference proteome</keyword>
<gene>
    <name evidence="1" type="ORF">P5G52_08345</name>
</gene>
<reference evidence="1" key="1">
    <citation type="submission" date="2023-06" db="EMBL/GenBank/DDBJ databases">
        <title>MT1 and MT2 Draft Genomes of Novel Species.</title>
        <authorList>
            <person name="Venkateswaran K."/>
        </authorList>
    </citation>
    <scope>NUCLEOTIDE SEQUENCE</scope>
    <source>
        <strain evidence="1">IIF3SC-B10</strain>
    </source>
</reference>
<organism evidence="1 2">
    <name type="scientific">Arthrobacter burdickii</name>
    <dbReference type="NCBI Taxonomy" id="3035920"/>
    <lineage>
        <taxon>Bacteria</taxon>
        <taxon>Bacillati</taxon>
        <taxon>Actinomycetota</taxon>
        <taxon>Actinomycetes</taxon>
        <taxon>Micrococcales</taxon>
        <taxon>Micrococcaceae</taxon>
        <taxon>Arthrobacter</taxon>
    </lineage>
</organism>
<comment type="caution">
    <text evidence="1">The sequence shown here is derived from an EMBL/GenBank/DDBJ whole genome shotgun (WGS) entry which is preliminary data.</text>
</comment>
<protein>
    <recommendedName>
        <fullName evidence="3">Big-1 domain-containing protein</fullName>
    </recommendedName>
</protein>
<evidence type="ECO:0000313" key="2">
    <source>
        <dbReference type="Proteomes" id="UP001174209"/>
    </source>
</evidence>
<sequence length="627" mass="61331">MPVRTGNQPITLAIGANPGGSNLTGTLTAMTNTDGAATFSDLRLDKLGTGYTLAATSSGIPAATSTGFSVTSSVFVFTTAATNGIASATAGQGPITVQRVNSAGTPVTNTTGGLSLTLASSTAGSASFAAGPNGQPTTTITTPAGASSATFYYGDTRTGSPVIRVSANGVTAGSQTQTVTAAPASKLAYTTQPISGTTSTRADLGPLTVQLLDPFNNAVVAPAAGVPVGLASTTTGTAVFSPTQGAAATAPTATIPSGSSTLTFYYGDTRAGTATISATAGGLLAASQAITLTSPVATQLAITSPTATGTATATTTLGPITVQLRDAAGLPVTALGQGTTLTVASTSTGATRVSSTQGATTAGTITVPPGANSTTFYYSDTLAGTPTVTVAAPGLTSASQQVTVRAAAPARLMYLTAPARGQASSTTNVGPMTVQLEDIFGNPSPAPAGGTLLNLTSNSNGTRIFSTTRGTTTNTPTITIPGAATNTTVYYADTLAGTPTLTVTGANLTSAAQQQSITAAAPAQVQFLQNPTNVRKGAFFSPTITATIVDQYGNRTTSTAATTLELRTSTGATGARGNLSGSTTVNAVNGIATFSGLTIGGPASGPYTLLVTSSLLTSGLSSVFTVG</sequence>
<name>A0ABT8K0C6_9MICC</name>
<dbReference type="EMBL" id="JAROCG010000001">
    <property type="protein sequence ID" value="MDN4610881.1"/>
    <property type="molecule type" value="Genomic_DNA"/>
</dbReference>
<proteinExistence type="predicted"/>
<accession>A0ABT8K0C6</accession>
<evidence type="ECO:0008006" key="3">
    <source>
        <dbReference type="Google" id="ProtNLM"/>
    </source>
</evidence>
<dbReference type="RefSeq" id="WP_301226417.1">
    <property type="nucleotide sequence ID" value="NZ_JAROCG010000001.1"/>
</dbReference>
<dbReference type="Proteomes" id="UP001174209">
    <property type="component" value="Unassembled WGS sequence"/>
</dbReference>
<evidence type="ECO:0000313" key="1">
    <source>
        <dbReference type="EMBL" id="MDN4610881.1"/>
    </source>
</evidence>